<dbReference type="PANTHER" id="PTHR35868">
    <property type="entry name" value="DUF2804 DOMAIN-CONTAINING PROTEIN-RELATED"/>
    <property type="match status" value="1"/>
</dbReference>
<organism evidence="1 2">
    <name type="scientific">Eubacterium callanderi</name>
    <dbReference type="NCBI Taxonomy" id="53442"/>
    <lineage>
        <taxon>Bacteria</taxon>
        <taxon>Bacillati</taxon>
        <taxon>Bacillota</taxon>
        <taxon>Clostridia</taxon>
        <taxon>Eubacteriales</taxon>
        <taxon>Eubacteriaceae</taxon>
        <taxon>Eubacterium</taxon>
    </lineage>
</organism>
<evidence type="ECO:0000313" key="1">
    <source>
        <dbReference type="EMBL" id="NZA36786.1"/>
    </source>
</evidence>
<reference evidence="1 2" key="1">
    <citation type="submission" date="2020-07" db="EMBL/GenBank/DDBJ databases">
        <title>Organ Donor 1.</title>
        <authorList>
            <person name="Marsh A.J."/>
            <person name="Azcarate-Peril M.A."/>
        </authorList>
    </citation>
    <scope>NUCLEOTIDE SEQUENCE [LARGE SCALE GENOMIC DNA]</scope>
    <source>
        <strain evidence="1 2">AMC0717</strain>
    </source>
</reference>
<dbReference type="RefSeq" id="WP_090410776.1">
    <property type="nucleotide sequence ID" value="NZ_CABJAI010000001.1"/>
</dbReference>
<dbReference type="InterPro" id="IPR021243">
    <property type="entry name" value="DUF2804"/>
</dbReference>
<accession>A0A1I5G4E9</accession>
<dbReference type="Pfam" id="PF10974">
    <property type="entry name" value="DUF2804"/>
    <property type="match status" value="1"/>
</dbReference>
<comment type="caution">
    <text evidence="1">The sequence shown here is derived from an EMBL/GenBank/DDBJ whole genome shotgun (WGS) entry which is preliminary data.</text>
</comment>
<dbReference type="PANTHER" id="PTHR35868:SF3">
    <property type="entry name" value="DUF2804 DOMAIN-CONTAINING PROTEIN"/>
    <property type="match status" value="1"/>
</dbReference>
<gene>
    <name evidence="1" type="ORF">H0N91_01205</name>
</gene>
<evidence type="ECO:0000313" key="2">
    <source>
        <dbReference type="Proteomes" id="UP000586254"/>
    </source>
</evidence>
<dbReference type="Proteomes" id="UP000586254">
    <property type="component" value="Unassembled WGS sequence"/>
</dbReference>
<proteinExistence type="predicted"/>
<dbReference type="EMBL" id="JACCKS010000001">
    <property type="protein sequence ID" value="NZA36786.1"/>
    <property type="molecule type" value="Genomic_DNA"/>
</dbReference>
<protein>
    <submittedName>
        <fullName evidence="1">DUF2804 domain-containing protein</fullName>
    </submittedName>
</protein>
<dbReference type="AlphaFoldDB" id="A0A1I5G4E9"/>
<name>A0A1I5G4E9_9FIRM</name>
<sequence>MGTQHEVTRKQPLLNANGRIGEPGWAKQLVWNYNRDCIAAPWYRRKEWDYYLVGDGQTGVAFTLSDLGYAGMASVSFLNYMDWTEHTETIVEPLPRGKYGLGCCSGRGSCGVTHPKIRLSYTAEKNKRRIYCRFPEFLEGKALEADIVLYEPDMDTMCIATPWAEKPTAFYYNQKINCMPACGWVKLGEEKHRFTPDSAMGVLDWGRGVWTYDNTWYWGTGSGWHDGEPFGFNLGYGFSDRSSASENMVFYRNRAHKLDEVTFMIPRNDEGGYAFMEPWYLTSNDGRFVGSFIPGMDRQANINLLAVRSVQHQVFGCFSGKVTLDDGTVLDIRDFLCAVEVIHNMY</sequence>